<organism evidence="3 4">
    <name type="scientific">Dyella jejuensis</name>
    <dbReference type="NCBI Taxonomy" id="1432009"/>
    <lineage>
        <taxon>Bacteria</taxon>
        <taxon>Pseudomonadati</taxon>
        <taxon>Pseudomonadota</taxon>
        <taxon>Gammaproteobacteria</taxon>
        <taxon>Lysobacterales</taxon>
        <taxon>Rhodanobacteraceae</taxon>
        <taxon>Dyella</taxon>
    </lineage>
</organism>
<dbReference type="InterPro" id="IPR003675">
    <property type="entry name" value="Rce1/LyrA-like_dom"/>
</dbReference>
<feature type="transmembrane region" description="Helical" evidence="1">
    <location>
        <begin position="335"/>
        <end position="352"/>
    </location>
</feature>
<feature type="transmembrane region" description="Helical" evidence="1">
    <location>
        <begin position="12"/>
        <end position="32"/>
    </location>
</feature>
<dbReference type="EMBL" id="JADIKJ010000007">
    <property type="protein sequence ID" value="MFK2900233.1"/>
    <property type="molecule type" value="Genomic_DNA"/>
</dbReference>
<keyword evidence="1" id="KW-0472">Membrane</keyword>
<keyword evidence="1" id="KW-0812">Transmembrane</keyword>
<feature type="transmembrane region" description="Helical" evidence="1">
    <location>
        <begin position="282"/>
        <end position="303"/>
    </location>
</feature>
<evidence type="ECO:0000313" key="3">
    <source>
        <dbReference type="EMBL" id="MFK2900233.1"/>
    </source>
</evidence>
<sequence length="503" mass="54984">MNDPRRASTALACISYVLAAIALCIALGWLAARITASQLLDQAQQQLACIENGQPLWHWRLQRPHDLIAGRAFGNARLARDGGMLAITSMDGTAFELGLPIAWSLDLAHWPILELSMQSDAHGTLGLVRQDNETSACVALAAAPLTPGMRVLRLDMRQLSWRSAQGMACPAPGVVRMLRLRVQIPAGTTLRIASAALLAAEPIPHAQNMALDLPAGATEDDVEHIATRAQTWPAPVFRLPAGISADRMLALRDQLRAHWPAALIVPAGANPQAARPARSYPLTAWAACVVYWLALAGLLLNPIKGPLRPWLEVAGCLGGPLWLVIGLHWGLHPSLSGMFAFAGGLAFALAIERRHLPRLWRWPATWRVWLWPLAPVPVAAGLIIFWGHRLQPLAPVHAFTYFGWAWLQQWLMLVVLMQRFERMGPRPGWAVIAIATTFALLHTPNGLLMQCCFVAELWWARCFLRSRTVLPIALAHAACALLAESGLVGGTLRSLEVSARFFL</sequence>
<feature type="transmembrane region" description="Helical" evidence="1">
    <location>
        <begin position="429"/>
        <end position="449"/>
    </location>
</feature>
<dbReference type="Pfam" id="PF02517">
    <property type="entry name" value="Rce1-like"/>
    <property type="match status" value="1"/>
</dbReference>
<proteinExistence type="predicted"/>
<evidence type="ECO:0000313" key="4">
    <source>
        <dbReference type="Proteomes" id="UP001620461"/>
    </source>
</evidence>
<protein>
    <recommendedName>
        <fullName evidence="2">CAAX prenyl protease 2/Lysostaphin resistance protein A-like domain-containing protein</fullName>
    </recommendedName>
</protein>
<evidence type="ECO:0000259" key="2">
    <source>
        <dbReference type="Pfam" id="PF02517"/>
    </source>
</evidence>
<gene>
    <name evidence="3" type="ORF">ISP15_07785</name>
</gene>
<name>A0ABW8JHB7_9GAMM</name>
<feature type="transmembrane region" description="Helical" evidence="1">
    <location>
        <begin position="469"/>
        <end position="492"/>
    </location>
</feature>
<comment type="caution">
    <text evidence="3">The sequence shown here is derived from an EMBL/GenBank/DDBJ whole genome shotgun (WGS) entry which is preliminary data.</text>
</comment>
<dbReference type="Proteomes" id="UP001620461">
    <property type="component" value="Unassembled WGS sequence"/>
</dbReference>
<feature type="transmembrane region" description="Helical" evidence="1">
    <location>
        <begin position="364"/>
        <end position="386"/>
    </location>
</feature>
<accession>A0ABW8JHB7</accession>
<keyword evidence="1" id="KW-1133">Transmembrane helix</keyword>
<feature type="domain" description="CAAX prenyl protease 2/Lysostaphin resistance protein A-like" evidence="2">
    <location>
        <begin position="399"/>
        <end position="481"/>
    </location>
</feature>
<evidence type="ECO:0000256" key="1">
    <source>
        <dbReference type="SAM" id="Phobius"/>
    </source>
</evidence>
<keyword evidence="4" id="KW-1185">Reference proteome</keyword>
<feature type="transmembrane region" description="Helical" evidence="1">
    <location>
        <begin position="398"/>
        <end position="417"/>
    </location>
</feature>
<dbReference type="RefSeq" id="WP_404546663.1">
    <property type="nucleotide sequence ID" value="NZ_JADIKJ010000007.1"/>
</dbReference>
<reference evidence="3 4" key="1">
    <citation type="submission" date="2020-10" db="EMBL/GenBank/DDBJ databases">
        <title>Phylogeny of dyella-like bacteria.</title>
        <authorList>
            <person name="Fu J."/>
        </authorList>
    </citation>
    <scope>NUCLEOTIDE SEQUENCE [LARGE SCALE GENOMIC DNA]</scope>
    <source>
        <strain evidence="3 4">JP1</strain>
    </source>
</reference>